<dbReference type="Pfam" id="PF13602">
    <property type="entry name" value="ADH_zinc_N_2"/>
    <property type="match status" value="1"/>
</dbReference>
<dbReference type="SMART" id="SM00829">
    <property type="entry name" value="PKS_ER"/>
    <property type="match status" value="1"/>
</dbReference>
<dbReference type="InterPro" id="IPR013154">
    <property type="entry name" value="ADH-like_N"/>
</dbReference>
<dbReference type="PROSITE" id="PS01162">
    <property type="entry name" value="QOR_ZETA_CRYSTAL"/>
    <property type="match status" value="1"/>
</dbReference>
<dbReference type="Pfam" id="PF08240">
    <property type="entry name" value="ADH_N"/>
    <property type="match status" value="1"/>
</dbReference>
<dbReference type="Gene3D" id="3.90.180.10">
    <property type="entry name" value="Medium-chain alcohol dehydrogenases, catalytic domain"/>
    <property type="match status" value="1"/>
</dbReference>
<evidence type="ECO:0000259" key="1">
    <source>
        <dbReference type="SMART" id="SM00829"/>
    </source>
</evidence>
<feature type="domain" description="Enoyl reductase (ER)" evidence="1">
    <location>
        <begin position="21"/>
        <end position="320"/>
    </location>
</feature>
<dbReference type="GO" id="GO:0016491">
    <property type="term" value="F:oxidoreductase activity"/>
    <property type="evidence" value="ECO:0007669"/>
    <property type="project" value="InterPro"/>
</dbReference>
<name>H1Y694_9SPHI</name>
<dbReference type="InterPro" id="IPR036291">
    <property type="entry name" value="NAD(P)-bd_dom_sf"/>
</dbReference>
<dbReference type="InterPro" id="IPR002364">
    <property type="entry name" value="Quin_OxRdtase/zeta-crystal_CS"/>
</dbReference>
<evidence type="ECO:0000313" key="2">
    <source>
        <dbReference type="EMBL" id="EHQ24842.1"/>
    </source>
</evidence>
<dbReference type="HOGENOM" id="CLU_026673_3_3_10"/>
<protein>
    <submittedName>
        <fullName evidence="2">Alcohol dehydrogenase zinc-binding domain protein</fullName>
    </submittedName>
</protein>
<dbReference type="PANTHER" id="PTHR44013">
    <property type="entry name" value="ZINC-TYPE ALCOHOL DEHYDROGENASE-LIKE PROTEIN C16A3.02C"/>
    <property type="match status" value="1"/>
</dbReference>
<evidence type="ECO:0000313" key="3">
    <source>
        <dbReference type="Proteomes" id="UP000002774"/>
    </source>
</evidence>
<dbReference type="STRING" id="714943.Mucpa_0656"/>
<dbReference type="EMBL" id="CM001403">
    <property type="protein sequence ID" value="EHQ24842.1"/>
    <property type="molecule type" value="Genomic_DNA"/>
</dbReference>
<dbReference type="Gene3D" id="3.40.50.720">
    <property type="entry name" value="NAD(P)-binding Rossmann-like Domain"/>
    <property type="match status" value="1"/>
</dbReference>
<accession>H1Y694</accession>
<dbReference type="InterPro" id="IPR020843">
    <property type="entry name" value="ER"/>
</dbReference>
<gene>
    <name evidence="2" type="ORF">Mucpa_0656</name>
</gene>
<reference evidence="2" key="1">
    <citation type="submission" date="2011-09" db="EMBL/GenBank/DDBJ databases">
        <title>The permanent draft genome of Mucilaginibacter paludis DSM 18603.</title>
        <authorList>
            <consortium name="US DOE Joint Genome Institute (JGI-PGF)"/>
            <person name="Lucas S."/>
            <person name="Han J."/>
            <person name="Lapidus A."/>
            <person name="Bruce D."/>
            <person name="Goodwin L."/>
            <person name="Pitluck S."/>
            <person name="Peters L."/>
            <person name="Kyrpides N."/>
            <person name="Mavromatis K."/>
            <person name="Ivanova N."/>
            <person name="Mikhailova N."/>
            <person name="Held B."/>
            <person name="Detter J.C."/>
            <person name="Tapia R."/>
            <person name="Han C."/>
            <person name="Land M."/>
            <person name="Hauser L."/>
            <person name="Markowitz V."/>
            <person name="Cheng J.-F."/>
            <person name="Hugenholtz P."/>
            <person name="Woyke T."/>
            <person name="Wu D."/>
            <person name="Tindall B."/>
            <person name="Brambilla E."/>
            <person name="Klenk H.-P."/>
            <person name="Eisen J.A."/>
        </authorList>
    </citation>
    <scope>NUCLEOTIDE SEQUENCE [LARGE SCALE GENOMIC DNA]</scope>
    <source>
        <strain evidence="2">DSM 18603</strain>
    </source>
</reference>
<dbReference type="eggNOG" id="COG0604">
    <property type="taxonomic scope" value="Bacteria"/>
</dbReference>
<dbReference type="SUPFAM" id="SSF51735">
    <property type="entry name" value="NAD(P)-binding Rossmann-fold domains"/>
    <property type="match status" value="1"/>
</dbReference>
<sequence length="322" mass="34559">MVYVCAVKHMIMKAIILSEPGSINNLTIREIPLPEINPGEVLIKVKAIGINPVDAKTRSGGGVYKMLSKETSLILGWDISGEIAASRSDVFKVGDQVFGMVNFPGAGKAYAEYVAAPDTHLALKPENISYEEAAAATLAPLTALQVLRNEAAIKPGDRVLIHAASGGVGHYAIQIAKHLGAYVIGTSSAANRDFIFSLGADEHIDYNSQTLQEASDNVDFVLDSLGVDAIIRSLEVIKKGGKLISIVTQMTEDIHKKADQKNISTAFYLVQSNGNDMNTLAGWLKTGVLKSHVSNVLPFEHMAKAHKQIESGRTVDKIVVTI</sequence>
<dbReference type="InterPro" id="IPR011032">
    <property type="entry name" value="GroES-like_sf"/>
</dbReference>
<dbReference type="GO" id="GO:0008270">
    <property type="term" value="F:zinc ion binding"/>
    <property type="evidence" value="ECO:0007669"/>
    <property type="project" value="InterPro"/>
</dbReference>
<dbReference type="InterPro" id="IPR052733">
    <property type="entry name" value="Chloroplast_QOR"/>
</dbReference>
<dbReference type="Proteomes" id="UP000002774">
    <property type="component" value="Chromosome"/>
</dbReference>
<dbReference type="CDD" id="cd05289">
    <property type="entry name" value="MDR_like_2"/>
    <property type="match status" value="1"/>
</dbReference>
<keyword evidence="3" id="KW-1185">Reference proteome</keyword>
<dbReference type="AlphaFoldDB" id="H1Y694"/>
<proteinExistence type="predicted"/>
<dbReference type="SUPFAM" id="SSF50129">
    <property type="entry name" value="GroES-like"/>
    <property type="match status" value="1"/>
</dbReference>
<dbReference type="PANTHER" id="PTHR44013:SF1">
    <property type="entry name" value="ZINC-TYPE ALCOHOL DEHYDROGENASE-LIKE PROTEIN C16A3.02C"/>
    <property type="match status" value="1"/>
</dbReference>
<organism evidence="2 3">
    <name type="scientific">Mucilaginibacter paludis DSM 18603</name>
    <dbReference type="NCBI Taxonomy" id="714943"/>
    <lineage>
        <taxon>Bacteria</taxon>
        <taxon>Pseudomonadati</taxon>
        <taxon>Bacteroidota</taxon>
        <taxon>Sphingobacteriia</taxon>
        <taxon>Sphingobacteriales</taxon>
        <taxon>Sphingobacteriaceae</taxon>
        <taxon>Mucilaginibacter</taxon>
    </lineage>
</organism>